<keyword evidence="2" id="KW-1185">Reference proteome</keyword>
<gene>
    <name evidence="1" type="ORF">RRG08_016027</name>
</gene>
<sequence length="173" mass="19041">MYPGITPKGIENKARGLTAATIYHIGLAVIRGLGLSSSDHQRTTGSVNGYQLKLVILEDINGRPGVTSLGKGSKTNFLTPSRVDGYQFRLKSRRLSIDPVSCPFERDSLPSYLGKGLPTSSGLDKSRSITFLHDTRVSQCFPIILRKCLQLAPYLVPFDLGLNDADKKYFWPP</sequence>
<name>A0AAE1B3G6_9GAST</name>
<comment type="caution">
    <text evidence="1">The sequence shown here is derived from an EMBL/GenBank/DDBJ whole genome shotgun (WGS) entry which is preliminary data.</text>
</comment>
<accession>A0AAE1B3G6</accession>
<protein>
    <submittedName>
        <fullName evidence="1">Uncharacterized protein</fullName>
    </submittedName>
</protein>
<dbReference type="EMBL" id="JAWDGP010000609">
    <property type="protein sequence ID" value="KAK3798950.1"/>
    <property type="molecule type" value="Genomic_DNA"/>
</dbReference>
<evidence type="ECO:0000313" key="2">
    <source>
        <dbReference type="Proteomes" id="UP001283361"/>
    </source>
</evidence>
<organism evidence="1 2">
    <name type="scientific">Elysia crispata</name>
    <name type="common">lettuce slug</name>
    <dbReference type="NCBI Taxonomy" id="231223"/>
    <lineage>
        <taxon>Eukaryota</taxon>
        <taxon>Metazoa</taxon>
        <taxon>Spiralia</taxon>
        <taxon>Lophotrochozoa</taxon>
        <taxon>Mollusca</taxon>
        <taxon>Gastropoda</taxon>
        <taxon>Heterobranchia</taxon>
        <taxon>Euthyneura</taxon>
        <taxon>Panpulmonata</taxon>
        <taxon>Sacoglossa</taxon>
        <taxon>Placobranchoidea</taxon>
        <taxon>Plakobranchidae</taxon>
        <taxon>Elysia</taxon>
    </lineage>
</organism>
<dbReference type="AlphaFoldDB" id="A0AAE1B3G6"/>
<proteinExistence type="predicted"/>
<evidence type="ECO:0000313" key="1">
    <source>
        <dbReference type="EMBL" id="KAK3798950.1"/>
    </source>
</evidence>
<reference evidence="1" key="1">
    <citation type="journal article" date="2023" name="G3 (Bethesda)">
        <title>A reference genome for the long-term kleptoplast-retaining sea slug Elysia crispata morphotype clarki.</title>
        <authorList>
            <person name="Eastman K.E."/>
            <person name="Pendleton A.L."/>
            <person name="Shaikh M.A."/>
            <person name="Suttiyut T."/>
            <person name="Ogas R."/>
            <person name="Tomko P."/>
            <person name="Gavelis G."/>
            <person name="Widhalm J.R."/>
            <person name="Wisecaver J.H."/>
        </authorList>
    </citation>
    <scope>NUCLEOTIDE SEQUENCE</scope>
    <source>
        <strain evidence="1">ECLA1</strain>
    </source>
</reference>
<dbReference type="Proteomes" id="UP001283361">
    <property type="component" value="Unassembled WGS sequence"/>
</dbReference>